<feature type="compositionally biased region" description="Basic residues" evidence="1">
    <location>
        <begin position="44"/>
        <end position="55"/>
    </location>
</feature>
<gene>
    <name evidence="2" type="ORF">OPV22_019096</name>
</gene>
<organism evidence="2 3">
    <name type="scientific">Ensete ventricosum</name>
    <name type="common">Abyssinian banana</name>
    <name type="synonym">Musa ensete</name>
    <dbReference type="NCBI Taxonomy" id="4639"/>
    <lineage>
        <taxon>Eukaryota</taxon>
        <taxon>Viridiplantae</taxon>
        <taxon>Streptophyta</taxon>
        <taxon>Embryophyta</taxon>
        <taxon>Tracheophyta</taxon>
        <taxon>Spermatophyta</taxon>
        <taxon>Magnoliopsida</taxon>
        <taxon>Liliopsida</taxon>
        <taxon>Zingiberales</taxon>
        <taxon>Musaceae</taxon>
        <taxon>Ensete</taxon>
    </lineage>
</organism>
<dbReference type="EMBL" id="JAQQAF010000005">
    <property type="protein sequence ID" value="KAJ8486611.1"/>
    <property type="molecule type" value="Genomic_DNA"/>
</dbReference>
<evidence type="ECO:0000313" key="2">
    <source>
        <dbReference type="EMBL" id="KAJ8486611.1"/>
    </source>
</evidence>
<protein>
    <submittedName>
        <fullName evidence="2">Uncharacterized protein</fullName>
    </submittedName>
</protein>
<reference evidence="2 3" key="1">
    <citation type="submission" date="2022-12" db="EMBL/GenBank/DDBJ databases">
        <title>Chromosome-scale assembly of the Ensete ventricosum genome.</title>
        <authorList>
            <person name="Dussert Y."/>
            <person name="Stocks J."/>
            <person name="Wendawek A."/>
            <person name="Woldeyes F."/>
            <person name="Nichols R.A."/>
            <person name="Borrell J.S."/>
        </authorList>
    </citation>
    <scope>NUCLEOTIDE SEQUENCE [LARGE SCALE GENOMIC DNA]</scope>
    <source>
        <strain evidence="3">cv. Maze</strain>
        <tissue evidence="2">Seeds</tissue>
    </source>
</reference>
<accession>A0AAV8PGH3</accession>
<keyword evidence="3" id="KW-1185">Reference proteome</keyword>
<sequence length="136" mass="15597">MYLILDVQKRLRRCDTHDESSPSDQGSSDWAWDASEPSPAPRKNGSRRKHKKKATKQAESTMCGLLILELFMEKLQPAEEIDTCTIRKPSFKDLYGPSVIETRSNQEKIGVVSFLFCPLLQITVVQLVITRRKEHH</sequence>
<name>A0AAV8PGH3_ENSVE</name>
<evidence type="ECO:0000313" key="3">
    <source>
        <dbReference type="Proteomes" id="UP001222027"/>
    </source>
</evidence>
<dbReference type="Proteomes" id="UP001222027">
    <property type="component" value="Unassembled WGS sequence"/>
</dbReference>
<feature type="region of interest" description="Disordered" evidence="1">
    <location>
        <begin position="14"/>
        <end position="58"/>
    </location>
</feature>
<comment type="caution">
    <text evidence="2">The sequence shown here is derived from an EMBL/GenBank/DDBJ whole genome shotgun (WGS) entry which is preliminary data.</text>
</comment>
<dbReference type="AlphaFoldDB" id="A0AAV8PGH3"/>
<proteinExistence type="predicted"/>
<evidence type="ECO:0000256" key="1">
    <source>
        <dbReference type="SAM" id="MobiDB-lite"/>
    </source>
</evidence>